<organism evidence="8 9">
    <name type="scientific">Nitratidesulfovibrio oxamicus</name>
    <dbReference type="NCBI Taxonomy" id="32016"/>
    <lineage>
        <taxon>Bacteria</taxon>
        <taxon>Pseudomonadati</taxon>
        <taxon>Thermodesulfobacteriota</taxon>
        <taxon>Desulfovibrionia</taxon>
        <taxon>Desulfovibrionales</taxon>
        <taxon>Desulfovibrionaceae</taxon>
        <taxon>Nitratidesulfovibrio</taxon>
    </lineage>
</organism>
<evidence type="ECO:0000256" key="5">
    <source>
        <dbReference type="ARBA" id="ARBA00022747"/>
    </source>
</evidence>
<dbReference type="EC" id="2.1.1.37" evidence="1"/>
<comment type="catalytic activity">
    <reaction evidence="6">
        <text>a 2'-deoxycytidine in DNA + S-adenosyl-L-methionine = a 5-methyl-2'-deoxycytidine in DNA + S-adenosyl-L-homocysteine + H(+)</text>
        <dbReference type="Rhea" id="RHEA:13681"/>
        <dbReference type="Rhea" id="RHEA-COMP:11369"/>
        <dbReference type="Rhea" id="RHEA-COMP:11370"/>
        <dbReference type="ChEBI" id="CHEBI:15378"/>
        <dbReference type="ChEBI" id="CHEBI:57856"/>
        <dbReference type="ChEBI" id="CHEBI:59789"/>
        <dbReference type="ChEBI" id="CHEBI:85452"/>
        <dbReference type="ChEBI" id="CHEBI:85454"/>
        <dbReference type="EC" id="2.1.1.37"/>
    </reaction>
</comment>
<accession>A0ABS0IZJ5</accession>
<keyword evidence="3 7" id="KW-0808">Transferase</keyword>
<dbReference type="RefSeq" id="WP_196607838.1">
    <property type="nucleotide sequence ID" value="NZ_VRYY01000011.1"/>
</dbReference>
<dbReference type="PANTHER" id="PTHR10629:SF52">
    <property type="entry name" value="DNA (CYTOSINE-5)-METHYLTRANSFERASE 1"/>
    <property type="match status" value="1"/>
</dbReference>
<dbReference type="Gene3D" id="3.90.120.10">
    <property type="entry name" value="DNA Methylase, subunit A, domain 2"/>
    <property type="match status" value="1"/>
</dbReference>
<keyword evidence="9" id="KW-1185">Reference proteome</keyword>
<evidence type="ECO:0000313" key="9">
    <source>
        <dbReference type="Proteomes" id="UP001194469"/>
    </source>
</evidence>
<comment type="caution">
    <text evidence="8">The sequence shown here is derived from an EMBL/GenBank/DDBJ whole genome shotgun (WGS) entry which is preliminary data.</text>
</comment>
<dbReference type="SUPFAM" id="SSF53335">
    <property type="entry name" value="S-adenosyl-L-methionine-dependent methyltransferases"/>
    <property type="match status" value="1"/>
</dbReference>
<gene>
    <name evidence="8" type="ORF">FVW20_00565</name>
</gene>
<evidence type="ECO:0000256" key="4">
    <source>
        <dbReference type="ARBA" id="ARBA00022691"/>
    </source>
</evidence>
<evidence type="ECO:0000256" key="2">
    <source>
        <dbReference type="ARBA" id="ARBA00022603"/>
    </source>
</evidence>
<feature type="active site" evidence="7">
    <location>
        <position position="89"/>
    </location>
</feature>
<keyword evidence="4 7" id="KW-0949">S-adenosyl-L-methionine</keyword>
<keyword evidence="5" id="KW-0680">Restriction system</keyword>
<dbReference type="Gene3D" id="3.40.50.150">
    <property type="entry name" value="Vaccinia Virus protein VP39"/>
    <property type="match status" value="1"/>
</dbReference>
<evidence type="ECO:0000256" key="7">
    <source>
        <dbReference type="PROSITE-ProRule" id="PRU01016"/>
    </source>
</evidence>
<dbReference type="EMBL" id="VRYY01000011">
    <property type="protein sequence ID" value="MBG3875556.1"/>
    <property type="molecule type" value="Genomic_DNA"/>
</dbReference>
<comment type="similarity">
    <text evidence="7">Belongs to the class I-like SAM-binding methyltransferase superfamily. C5-methyltransferase family.</text>
</comment>
<dbReference type="InterPro" id="IPR001525">
    <property type="entry name" value="C5_MeTfrase"/>
</dbReference>
<dbReference type="InterPro" id="IPR029063">
    <property type="entry name" value="SAM-dependent_MTases_sf"/>
</dbReference>
<reference evidence="8 9" key="1">
    <citation type="submission" date="2019-08" db="EMBL/GenBank/DDBJ databases">
        <authorList>
            <person name="Luo N."/>
        </authorList>
    </citation>
    <scope>NUCLEOTIDE SEQUENCE [LARGE SCALE GENOMIC DNA]</scope>
    <source>
        <strain evidence="8 9">NCIMB 9442</strain>
    </source>
</reference>
<evidence type="ECO:0000256" key="6">
    <source>
        <dbReference type="ARBA" id="ARBA00047422"/>
    </source>
</evidence>
<dbReference type="PROSITE" id="PS51679">
    <property type="entry name" value="SAM_MT_C5"/>
    <property type="match status" value="1"/>
</dbReference>
<dbReference type="Proteomes" id="UP001194469">
    <property type="component" value="Unassembled WGS sequence"/>
</dbReference>
<dbReference type="InterPro" id="IPR050390">
    <property type="entry name" value="C5-Methyltransferase"/>
</dbReference>
<proteinExistence type="inferred from homology"/>
<evidence type="ECO:0000313" key="8">
    <source>
        <dbReference type="EMBL" id="MBG3875556.1"/>
    </source>
</evidence>
<evidence type="ECO:0000256" key="3">
    <source>
        <dbReference type="ARBA" id="ARBA00022679"/>
    </source>
</evidence>
<sequence length="656" mass="70997">MRASLQDLLGYSSDEIVVDLFAGGGGASLGIEMAGFKVDAAVNHNPMAVAIHRANHPHTEHFTQDVFSVSPRWITRGRRVGLLWASPDCTDHSKAKGGVPIRNAKRRELARVITDKWIPDLKPSGCHPRVIWMENVEEFQDWGPLDSKGCIISTMRGASFKKFCRDLRRHGYRVEFRELRASHFGVPTIRKRLYLCARRDGMPIVWPQPTHGDPKSSDVQSGRLKPWRTAAEIIDWSVPCPSIFDTSEEIMAKHGLRARRPLKENTLRRVAKGIQRYVIDAADPFVVDLSHTKSDGSYDCFRGCGPNDPLPTITQSPGMAVCAPVMVTNTSGHAPSAADAPVPTITTGGQQMVCAPFLQHVQHASAPCGVMPADEPMRTITAQPKGGSMALVATHIQRQFGNSVGHACDSPVHTIMPGGDGKTQLCAAILKHYGGVVGHDARQPLGTVTTTDHNSVVTACIVGAGGPAYGGKPAPVDVPLGSVLTENHRAVAICKMRGENVGHPADEPLHTVSAGGTHHAVSSCLLTYYGTDQDTRIEEPLPTVVTRDRFALVQAFLSEYAPGDILPYVRIDSVIYVITDIGLRMLTPRELARAQGFPDSYIIDFVDGKRVKKEDQVAMIGNSVCPGMAAALVAANYVPQRVSAPEVSMPLLEAMA</sequence>
<dbReference type="Pfam" id="PF00145">
    <property type="entry name" value="DNA_methylase"/>
    <property type="match status" value="2"/>
</dbReference>
<protein>
    <recommendedName>
        <fullName evidence="1">DNA (cytosine-5-)-methyltransferase</fullName>
        <ecNumber evidence="1">2.1.1.37</ecNumber>
    </recommendedName>
</protein>
<evidence type="ECO:0000256" key="1">
    <source>
        <dbReference type="ARBA" id="ARBA00011975"/>
    </source>
</evidence>
<dbReference type="PRINTS" id="PR00105">
    <property type="entry name" value="C5METTRFRASE"/>
</dbReference>
<name>A0ABS0IZJ5_9BACT</name>
<dbReference type="PANTHER" id="PTHR10629">
    <property type="entry name" value="CYTOSINE-SPECIFIC METHYLTRANSFERASE"/>
    <property type="match status" value="1"/>
</dbReference>
<dbReference type="GO" id="GO:0032259">
    <property type="term" value="P:methylation"/>
    <property type="evidence" value="ECO:0007669"/>
    <property type="project" value="UniProtKB-KW"/>
</dbReference>
<keyword evidence="2 7" id="KW-0489">Methyltransferase</keyword>
<dbReference type="GO" id="GO:0008168">
    <property type="term" value="F:methyltransferase activity"/>
    <property type="evidence" value="ECO:0007669"/>
    <property type="project" value="UniProtKB-KW"/>
</dbReference>